<protein>
    <submittedName>
        <fullName evidence="1">Uncharacterized protein</fullName>
    </submittedName>
</protein>
<evidence type="ECO:0000313" key="1">
    <source>
        <dbReference type="EMBL" id="MEL0605776.1"/>
    </source>
</evidence>
<comment type="caution">
    <text evidence="1">The sequence shown here is derived from an EMBL/GenBank/DDBJ whole genome shotgun (WGS) entry which is preliminary data.</text>
</comment>
<dbReference type="EMBL" id="JBAKAX010000022">
    <property type="protein sequence ID" value="MEL0605776.1"/>
    <property type="molecule type" value="Genomic_DNA"/>
</dbReference>
<name>A0ACC6R7I2_9GAMM</name>
<keyword evidence="2" id="KW-1185">Reference proteome</keyword>
<accession>A0ACC6R7I2</accession>
<gene>
    <name evidence="1" type="ORF">V6250_16510</name>
</gene>
<dbReference type="Proteomes" id="UP001374952">
    <property type="component" value="Unassembled WGS sequence"/>
</dbReference>
<reference evidence="1" key="1">
    <citation type="submission" date="2024-02" db="EMBL/GenBank/DDBJ databases">
        <title>Bacteria isolated from the canopy kelp, Nereocystis luetkeana.</title>
        <authorList>
            <person name="Pfister C.A."/>
            <person name="Younker I.T."/>
            <person name="Light S.H."/>
        </authorList>
    </citation>
    <scope>NUCLEOTIDE SEQUENCE</scope>
    <source>
        <strain evidence="1">TN.2.01</strain>
    </source>
</reference>
<proteinExistence type="predicted"/>
<sequence>MSRFKAGETSKGVLAKKAAITESLYKKAKLIKAIKKEDDIYPTLVVKRNSIALIHVLHWKDDELGVISCAYNTAHENYNEVPLKALLDSIDIANNNLENEQLGEKDSTNEKSALFSQEDVKLLISENDELRNALAEVYRAYIQTLDNIKEDTVVKEVLQSLLRNQALVLGNQRIWKIK</sequence>
<evidence type="ECO:0000313" key="2">
    <source>
        <dbReference type="Proteomes" id="UP001374952"/>
    </source>
</evidence>
<organism evidence="1 2">
    <name type="scientific">Pseudoalteromonas undina</name>
    <dbReference type="NCBI Taxonomy" id="43660"/>
    <lineage>
        <taxon>Bacteria</taxon>
        <taxon>Pseudomonadati</taxon>
        <taxon>Pseudomonadota</taxon>
        <taxon>Gammaproteobacteria</taxon>
        <taxon>Alteromonadales</taxon>
        <taxon>Pseudoalteromonadaceae</taxon>
        <taxon>Pseudoalteromonas</taxon>
    </lineage>
</organism>